<evidence type="ECO:0000313" key="6">
    <source>
        <dbReference type="EMBL" id="KAJ8785248.1"/>
    </source>
</evidence>
<evidence type="ECO:0000256" key="1">
    <source>
        <dbReference type="ARBA" id="ARBA00004141"/>
    </source>
</evidence>
<evidence type="ECO:0000256" key="5">
    <source>
        <dbReference type="SAM" id="Phobius"/>
    </source>
</evidence>
<dbReference type="GO" id="GO:0005743">
    <property type="term" value="C:mitochondrial inner membrane"/>
    <property type="evidence" value="ECO:0007669"/>
    <property type="project" value="TreeGrafter"/>
</dbReference>
<protein>
    <submittedName>
        <fullName evidence="6">Uncharacterized protein</fullName>
    </submittedName>
</protein>
<dbReference type="GO" id="GO:0032977">
    <property type="term" value="F:membrane insertase activity"/>
    <property type="evidence" value="ECO:0007669"/>
    <property type="project" value="InterPro"/>
</dbReference>
<dbReference type="Proteomes" id="UP001159641">
    <property type="component" value="Unassembled WGS sequence"/>
</dbReference>
<gene>
    <name evidence="6" type="ORF">J1605_007467</name>
</gene>
<keyword evidence="3 5" id="KW-1133">Transmembrane helix</keyword>
<dbReference type="GO" id="GO:0032979">
    <property type="term" value="P:protein insertion into mitochondrial inner membrane from matrix"/>
    <property type="evidence" value="ECO:0007669"/>
    <property type="project" value="TreeGrafter"/>
</dbReference>
<dbReference type="PANTHER" id="PTHR12428:SF65">
    <property type="entry name" value="CYTOCHROME C OXIDASE ASSEMBLY PROTEIN COX18, MITOCHONDRIAL"/>
    <property type="match status" value="1"/>
</dbReference>
<evidence type="ECO:0000313" key="7">
    <source>
        <dbReference type="Proteomes" id="UP001159641"/>
    </source>
</evidence>
<comment type="subcellular location">
    <subcellularLocation>
        <location evidence="1">Membrane</location>
        <topology evidence="1">Multi-pass membrane protein</topology>
    </subcellularLocation>
</comment>
<sequence length="176" mass="18748">MRVAASAERWLQPRPALQLRGLGPPAAPAPTGGPKPSALPLWAVASVSAVGPSGAGGWYEALATSAPVQGAEDVLLFAHTASGLPWWGSILLTTMALRGAVTLPLAAYQHYILAKHVLYILPLQIFALQKIGMSRFQTYITYFVRAVSVLMIPIAATVPSTSPRNFSTEKRNKTLC</sequence>
<reference evidence="6 7" key="1">
    <citation type="submission" date="2022-11" db="EMBL/GenBank/DDBJ databases">
        <title>Whole genome sequence of Eschrichtius robustus ER-17-0199.</title>
        <authorList>
            <person name="Bruniche-Olsen A."/>
            <person name="Black A.N."/>
            <person name="Fields C.J."/>
            <person name="Walden K."/>
            <person name="Dewoody J.A."/>
        </authorList>
    </citation>
    <scope>NUCLEOTIDE SEQUENCE [LARGE SCALE GENOMIC DNA]</scope>
    <source>
        <strain evidence="6">ER-17-0199</strain>
        <tissue evidence="6">Blubber</tissue>
    </source>
</reference>
<evidence type="ECO:0000256" key="4">
    <source>
        <dbReference type="ARBA" id="ARBA00023136"/>
    </source>
</evidence>
<organism evidence="6 7">
    <name type="scientific">Eschrichtius robustus</name>
    <name type="common">California gray whale</name>
    <name type="synonym">Eschrichtius gibbosus</name>
    <dbReference type="NCBI Taxonomy" id="9764"/>
    <lineage>
        <taxon>Eukaryota</taxon>
        <taxon>Metazoa</taxon>
        <taxon>Chordata</taxon>
        <taxon>Craniata</taxon>
        <taxon>Vertebrata</taxon>
        <taxon>Euteleostomi</taxon>
        <taxon>Mammalia</taxon>
        <taxon>Eutheria</taxon>
        <taxon>Laurasiatheria</taxon>
        <taxon>Artiodactyla</taxon>
        <taxon>Whippomorpha</taxon>
        <taxon>Cetacea</taxon>
        <taxon>Mysticeti</taxon>
        <taxon>Eschrichtiidae</taxon>
        <taxon>Eschrichtius</taxon>
    </lineage>
</organism>
<proteinExistence type="predicted"/>
<dbReference type="GO" id="GO:0033617">
    <property type="term" value="P:mitochondrial respiratory chain complex IV assembly"/>
    <property type="evidence" value="ECO:0007669"/>
    <property type="project" value="TreeGrafter"/>
</dbReference>
<evidence type="ECO:0000256" key="2">
    <source>
        <dbReference type="ARBA" id="ARBA00022692"/>
    </source>
</evidence>
<keyword evidence="4 5" id="KW-0472">Membrane</keyword>
<dbReference type="InterPro" id="IPR001708">
    <property type="entry name" value="YidC/ALB3/OXA1/COX18"/>
</dbReference>
<keyword evidence="7" id="KW-1185">Reference proteome</keyword>
<dbReference type="AlphaFoldDB" id="A0AB34H1C8"/>
<dbReference type="EMBL" id="JAIQCJ010002025">
    <property type="protein sequence ID" value="KAJ8785248.1"/>
    <property type="molecule type" value="Genomic_DNA"/>
</dbReference>
<dbReference type="PANTHER" id="PTHR12428">
    <property type="entry name" value="OXA1"/>
    <property type="match status" value="1"/>
</dbReference>
<evidence type="ECO:0000256" key="3">
    <source>
        <dbReference type="ARBA" id="ARBA00022989"/>
    </source>
</evidence>
<name>A0AB34H1C8_ESCRO</name>
<feature type="transmembrane region" description="Helical" evidence="5">
    <location>
        <begin position="139"/>
        <end position="158"/>
    </location>
</feature>
<comment type="caution">
    <text evidence="6">The sequence shown here is derived from an EMBL/GenBank/DDBJ whole genome shotgun (WGS) entry which is preliminary data.</text>
</comment>
<accession>A0AB34H1C8</accession>
<keyword evidence="2 5" id="KW-0812">Transmembrane</keyword>